<evidence type="ECO:0000313" key="2">
    <source>
        <dbReference type="Proteomes" id="UP000823674"/>
    </source>
</evidence>
<organism evidence="1 2">
    <name type="scientific">Brassica rapa subsp. trilocularis</name>
    <dbReference type="NCBI Taxonomy" id="1813537"/>
    <lineage>
        <taxon>Eukaryota</taxon>
        <taxon>Viridiplantae</taxon>
        <taxon>Streptophyta</taxon>
        <taxon>Embryophyta</taxon>
        <taxon>Tracheophyta</taxon>
        <taxon>Spermatophyta</taxon>
        <taxon>Magnoliopsida</taxon>
        <taxon>eudicotyledons</taxon>
        <taxon>Gunneridae</taxon>
        <taxon>Pentapetalae</taxon>
        <taxon>rosids</taxon>
        <taxon>malvids</taxon>
        <taxon>Brassicales</taxon>
        <taxon>Brassicaceae</taxon>
        <taxon>Brassiceae</taxon>
        <taxon>Brassica</taxon>
    </lineage>
</organism>
<keyword evidence="2" id="KW-1185">Reference proteome</keyword>
<accession>A0ABQ7NRA3</accession>
<dbReference type="EMBL" id="JADBGQ010000001">
    <property type="protein sequence ID" value="KAG5413293.1"/>
    <property type="molecule type" value="Genomic_DNA"/>
</dbReference>
<reference evidence="1 2" key="1">
    <citation type="submission" date="2021-03" db="EMBL/GenBank/DDBJ databases">
        <authorList>
            <person name="King G.J."/>
            <person name="Bancroft I."/>
            <person name="Baten A."/>
            <person name="Bloomfield J."/>
            <person name="Borpatragohain P."/>
            <person name="He Z."/>
            <person name="Irish N."/>
            <person name="Irwin J."/>
            <person name="Liu K."/>
            <person name="Mauleon R.P."/>
            <person name="Moore J."/>
            <person name="Morris R."/>
            <person name="Ostergaard L."/>
            <person name="Wang B."/>
            <person name="Wells R."/>
        </authorList>
    </citation>
    <scope>NUCLEOTIDE SEQUENCE [LARGE SCALE GENOMIC DNA]</scope>
    <source>
        <strain evidence="1">R-o-18</strain>
        <tissue evidence="1">Leaf</tissue>
    </source>
</reference>
<comment type="caution">
    <text evidence="1">The sequence shown here is derived from an EMBL/GenBank/DDBJ whole genome shotgun (WGS) entry which is preliminary data.</text>
</comment>
<sequence>MSCILLVGGAKSSMEKKRSSAAIRIQGLETLFLHKIAYMEIARLMVHQESLTWLLRRNIYLDIYLGKKIYQEQNGHAPSCSFRHQGERLVDGGRLFDIDGGRQVLLLARRLSGVGGTSVLSQ</sequence>
<evidence type="ECO:0000313" key="1">
    <source>
        <dbReference type="EMBL" id="KAG5413293.1"/>
    </source>
</evidence>
<name>A0ABQ7NRA3_BRACM</name>
<protein>
    <submittedName>
        <fullName evidence="1">Uncharacterized protein</fullName>
    </submittedName>
</protein>
<dbReference type="Proteomes" id="UP000823674">
    <property type="component" value="Chromosome A01"/>
</dbReference>
<gene>
    <name evidence="1" type="primary">A01g501280.1_BraROA</name>
    <name evidence="1" type="ORF">IGI04_000860</name>
</gene>
<proteinExistence type="predicted"/>